<keyword evidence="2" id="KW-0645">Protease</keyword>
<comment type="caution">
    <text evidence="6">Lacks conserved residue(s) required for the propagation of feature annotation.</text>
</comment>
<comment type="caution">
    <text evidence="8">The sequence shown here is derived from an EMBL/GenBank/DDBJ whole genome shotgun (WGS) entry which is preliminary data.</text>
</comment>
<dbReference type="InterPro" id="IPR000209">
    <property type="entry name" value="Peptidase_S8/S53_dom"/>
</dbReference>
<reference evidence="8 9" key="1">
    <citation type="journal article" date="2020" name="Mol. Biol. Evol.">
        <title>Distinct Expression and Methylation Patterns for Genes with Different Fates following a Single Whole-Genome Duplication in Flowering Plants.</title>
        <authorList>
            <person name="Shi T."/>
            <person name="Rahmani R.S."/>
            <person name="Gugger P.F."/>
            <person name="Wang M."/>
            <person name="Li H."/>
            <person name="Zhang Y."/>
            <person name="Li Z."/>
            <person name="Wang Q."/>
            <person name="Van de Peer Y."/>
            <person name="Marchal K."/>
            <person name="Chen J."/>
        </authorList>
    </citation>
    <scope>NUCLEOTIDE SEQUENCE [LARGE SCALE GENOMIC DNA]</scope>
    <source>
        <tissue evidence="8">Leaf</tissue>
    </source>
</reference>
<dbReference type="InterPro" id="IPR036852">
    <property type="entry name" value="Peptidase_S8/S53_dom_sf"/>
</dbReference>
<dbReference type="EMBL" id="DUZY01000006">
    <property type="protein sequence ID" value="DAD44141.1"/>
    <property type="molecule type" value="Genomic_DNA"/>
</dbReference>
<evidence type="ECO:0000256" key="5">
    <source>
        <dbReference type="ARBA" id="ARBA00022825"/>
    </source>
</evidence>
<gene>
    <name evidence="8" type="ORF">HUJ06_002371</name>
</gene>
<proteinExistence type="inferred from homology"/>
<evidence type="ECO:0000256" key="2">
    <source>
        <dbReference type="ARBA" id="ARBA00022670"/>
    </source>
</evidence>
<evidence type="ECO:0000256" key="4">
    <source>
        <dbReference type="ARBA" id="ARBA00022801"/>
    </source>
</evidence>
<dbReference type="SUPFAM" id="SSF52743">
    <property type="entry name" value="Subtilisin-like"/>
    <property type="match status" value="1"/>
</dbReference>
<dbReference type="Pfam" id="PF00082">
    <property type="entry name" value="Peptidase_S8"/>
    <property type="match status" value="1"/>
</dbReference>
<protein>
    <recommendedName>
        <fullName evidence="7">Peptidase S8/S53 domain-containing protein</fullName>
    </recommendedName>
</protein>
<dbReference type="InterPro" id="IPR023828">
    <property type="entry name" value="Peptidase_S8_Ser-AS"/>
</dbReference>
<dbReference type="InterPro" id="IPR045051">
    <property type="entry name" value="SBT"/>
</dbReference>
<dbReference type="GO" id="GO:0004252">
    <property type="term" value="F:serine-type endopeptidase activity"/>
    <property type="evidence" value="ECO:0007669"/>
    <property type="project" value="InterPro"/>
</dbReference>
<dbReference type="GO" id="GO:0006508">
    <property type="term" value="P:proteolysis"/>
    <property type="evidence" value="ECO:0007669"/>
    <property type="project" value="UniProtKB-KW"/>
</dbReference>
<dbReference type="PROSITE" id="PS51892">
    <property type="entry name" value="SUBTILASE"/>
    <property type="match status" value="1"/>
</dbReference>
<dbReference type="Gene3D" id="3.40.50.200">
    <property type="entry name" value="Peptidase S8/S53 domain"/>
    <property type="match status" value="1"/>
</dbReference>
<evidence type="ECO:0000313" key="8">
    <source>
        <dbReference type="EMBL" id="DAD44141.1"/>
    </source>
</evidence>
<evidence type="ECO:0000313" key="9">
    <source>
        <dbReference type="Proteomes" id="UP000607653"/>
    </source>
</evidence>
<keyword evidence="9" id="KW-1185">Reference proteome</keyword>
<dbReference type="Proteomes" id="UP000607653">
    <property type="component" value="Unassembled WGS sequence"/>
</dbReference>
<keyword evidence="3" id="KW-0732">Signal</keyword>
<keyword evidence="5" id="KW-0720">Serine protease</keyword>
<dbReference type="PANTHER" id="PTHR10795">
    <property type="entry name" value="PROPROTEIN CONVERTASE SUBTILISIN/KEXIN"/>
    <property type="match status" value="1"/>
</dbReference>
<keyword evidence="4" id="KW-0378">Hydrolase</keyword>
<comment type="similarity">
    <text evidence="1 6">Belongs to the peptidase S8 family.</text>
</comment>
<organism evidence="8 9">
    <name type="scientific">Nelumbo nucifera</name>
    <name type="common">Sacred lotus</name>
    <dbReference type="NCBI Taxonomy" id="4432"/>
    <lineage>
        <taxon>Eukaryota</taxon>
        <taxon>Viridiplantae</taxon>
        <taxon>Streptophyta</taxon>
        <taxon>Embryophyta</taxon>
        <taxon>Tracheophyta</taxon>
        <taxon>Spermatophyta</taxon>
        <taxon>Magnoliopsida</taxon>
        <taxon>Proteales</taxon>
        <taxon>Nelumbonaceae</taxon>
        <taxon>Nelumbo</taxon>
    </lineage>
</organism>
<evidence type="ECO:0000256" key="3">
    <source>
        <dbReference type="ARBA" id="ARBA00022729"/>
    </source>
</evidence>
<name>A0A822ZKP7_NELNU</name>
<evidence type="ECO:0000256" key="1">
    <source>
        <dbReference type="ARBA" id="ARBA00011073"/>
    </source>
</evidence>
<dbReference type="AlphaFoldDB" id="A0A822ZKP7"/>
<accession>A0A822ZKP7</accession>
<dbReference type="PROSITE" id="PS00138">
    <property type="entry name" value="SUBTILASE_SER"/>
    <property type="match status" value="1"/>
</dbReference>
<evidence type="ECO:0000256" key="6">
    <source>
        <dbReference type="PROSITE-ProRule" id="PRU01240"/>
    </source>
</evidence>
<evidence type="ECO:0000259" key="7">
    <source>
        <dbReference type="Pfam" id="PF00082"/>
    </source>
</evidence>
<feature type="domain" description="Peptidase S8/S53" evidence="7">
    <location>
        <begin position="87"/>
        <end position="151"/>
    </location>
</feature>
<sequence length="152" mass="16803">MISEFYFFHFSFVQINNVVSQSAHSALCFASTAPMILSQLNEVLLLFHQKVSIQIFNISAKMGQEFWCIGFHRVQDQGMTILGGLSAICHHILKSDLMAPNSFGHASWSPVSPVVNEGSTKLFRNFNILYGTSMACPHAVGAVTLMKAVHPE</sequence>